<sequence length="183" mass="20596">MYRFNNYDGRLDRELEAVIMVMEALSGFEDKISYDIVGHSGETECLKFVDKSNPPTDNKQRLNVIRKMHAHTQFCMAGDNTLQSVVYAQKTLEAERSDFDEAIIILLSDANLSRYNIRPDRLAAALNLSEDVQSFAIFIGSLGDQADVLTKSLPAGKSFVCMDLKNIPQIIQQIFMSSIMSVF</sequence>
<evidence type="ECO:0000313" key="1">
    <source>
        <dbReference type="EMBL" id="MBW15555.1"/>
    </source>
</evidence>
<dbReference type="PANTHER" id="PTHR21610:SF9">
    <property type="entry name" value="VON WILLEBRAND FACTOR A DOMAIN-CONTAINING PROTEIN 8"/>
    <property type="match status" value="1"/>
</dbReference>
<name>A0A2H8TN48_9HEMI</name>
<organism evidence="1">
    <name type="scientific">Melanaphis sacchari</name>
    <dbReference type="NCBI Taxonomy" id="742174"/>
    <lineage>
        <taxon>Eukaryota</taxon>
        <taxon>Metazoa</taxon>
        <taxon>Ecdysozoa</taxon>
        <taxon>Arthropoda</taxon>
        <taxon>Hexapoda</taxon>
        <taxon>Insecta</taxon>
        <taxon>Pterygota</taxon>
        <taxon>Neoptera</taxon>
        <taxon>Paraneoptera</taxon>
        <taxon>Hemiptera</taxon>
        <taxon>Sternorrhyncha</taxon>
        <taxon>Aphidomorpha</taxon>
        <taxon>Aphidoidea</taxon>
        <taxon>Aphididae</taxon>
        <taxon>Aphidini</taxon>
        <taxon>Melanaphis</taxon>
    </lineage>
</organism>
<dbReference type="AlphaFoldDB" id="A0A2H8TN48"/>
<dbReference type="Gene3D" id="3.40.50.410">
    <property type="entry name" value="von Willebrand factor, type A domain"/>
    <property type="match status" value="1"/>
</dbReference>
<dbReference type="EMBL" id="GFXV01003750">
    <property type="protein sequence ID" value="MBW15555.1"/>
    <property type="molecule type" value="Transcribed_RNA"/>
</dbReference>
<dbReference type="GO" id="GO:0005737">
    <property type="term" value="C:cytoplasm"/>
    <property type="evidence" value="ECO:0007669"/>
    <property type="project" value="TreeGrafter"/>
</dbReference>
<dbReference type="SUPFAM" id="SSF53300">
    <property type="entry name" value="vWA-like"/>
    <property type="match status" value="1"/>
</dbReference>
<proteinExistence type="predicted"/>
<dbReference type="OrthoDB" id="5186at2759"/>
<dbReference type="InterPro" id="IPR036465">
    <property type="entry name" value="vWFA_dom_sf"/>
</dbReference>
<reference evidence="1" key="1">
    <citation type="submission" date="2017-10" db="EMBL/GenBank/DDBJ databases">
        <title>Transcriptome Assembly of Sugarcane Aphid Adults.</title>
        <authorList>
            <person name="Scully E.D."/>
            <person name="Palmer N.A."/>
            <person name="Geib S.M."/>
            <person name="Sarath G."/>
            <person name="Sattler S.E."/>
        </authorList>
    </citation>
    <scope>NUCLEOTIDE SEQUENCE</scope>
    <source>
        <tissue evidence="1">Whole body</tissue>
    </source>
</reference>
<dbReference type="PANTHER" id="PTHR21610">
    <property type="entry name" value="VON WILLEBRAND FACTOR A DOMAIN-CONTAINING PROTEIN 8"/>
    <property type="match status" value="1"/>
</dbReference>
<dbReference type="GO" id="GO:0032991">
    <property type="term" value="C:protein-containing complex"/>
    <property type="evidence" value="ECO:0007669"/>
    <property type="project" value="UniProtKB-ARBA"/>
</dbReference>
<accession>A0A2H8TN48</accession>
<dbReference type="InterPro" id="IPR039891">
    <property type="entry name" value="VWA8"/>
</dbReference>
<protein>
    <submittedName>
        <fullName evidence="1">Uncharacterized protein KIAA0564</fullName>
    </submittedName>
</protein>